<evidence type="ECO:0000256" key="1">
    <source>
        <dbReference type="ARBA" id="ARBA00006336"/>
    </source>
</evidence>
<dbReference type="InterPro" id="IPR036380">
    <property type="entry name" value="Isochorismatase-like_sf"/>
</dbReference>
<gene>
    <name evidence="4" type="ORF">NKR23_g2398</name>
</gene>
<sequence length="215" mass="23754">MSPTQQAGSGLLSFGQRYAVLNVDWMAILIDAVKDAPEGEAFISSCSRWNDAVHKKNPRPLTLFTSLFFLNPSQPELAKHDKAPFARLLQSHGGTFENESAGVQIHSRFAVDDEDIVLQKTRWYAGAGNALEQILKARDIDTIIISGLSFSGAVMSTIYRLFDLDYTVCVISDNVVDLPVSDNAEVSRVILDTLLPKMHLKVMSIEEALEALERS</sequence>
<feature type="domain" description="Isochorismatase-like" evidence="3">
    <location>
        <begin position="19"/>
        <end position="182"/>
    </location>
</feature>
<dbReference type="SUPFAM" id="SSF52499">
    <property type="entry name" value="Isochorismatase-like hydrolases"/>
    <property type="match status" value="1"/>
</dbReference>
<dbReference type="PANTHER" id="PTHR43540">
    <property type="entry name" value="PEROXYUREIDOACRYLATE/UREIDOACRYLATE AMIDOHYDROLASE-RELATED"/>
    <property type="match status" value="1"/>
</dbReference>
<dbReference type="EMBL" id="JANBVO010000004">
    <property type="protein sequence ID" value="KAJ9154992.1"/>
    <property type="molecule type" value="Genomic_DNA"/>
</dbReference>
<dbReference type="AlphaFoldDB" id="A0AA38SAV0"/>
<dbReference type="Pfam" id="PF00857">
    <property type="entry name" value="Isochorismatase"/>
    <property type="match status" value="1"/>
</dbReference>
<dbReference type="Proteomes" id="UP001174694">
    <property type="component" value="Unassembled WGS sequence"/>
</dbReference>
<evidence type="ECO:0000313" key="4">
    <source>
        <dbReference type="EMBL" id="KAJ9154992.1"/>
    </source>
</evidence>
<keyword evidence="5" id="KW-1185">Reference proteome</keyword>
<evidence type="ECO:0000256" key="2">
    <source>
        <dbReference type="ARBA" id="ARBA00022801"/>
    </source>
</evidence>
<proteinExistence type="inferred from homology"/>
<dbReference type="Gene3D" id="3.40.50.850">
    <property type="entry name" value="Isochorismatase-like"/>
    <property type="match status" value="1"/>
</dbReference>
<dbReference type="InterPro" id="IPR000868">
    <property type="entry name" value="Isochorismatase-like_dom"/>
</dbReference>
<accession>A0AA38SAV0</accession>
<evidence type="ECO:0000259" key="3">
    <source>
        <dbReference type="Pfam" id="PF00857"/>
    </source>
</evidence>
<dbReference type="GO" id="GO:0016787">
    <property type="term" value="F:hydrolase activity"/>
    <property type="evidence" value="ECO:0007669"/>
    <property type="project" value="UniProtKB-KW"/>
</dbReference>
<name>A0AA38SAV0_9PEZI</name>
<comment type="similarity">
    <text evidence="1">Belongs to the isochorismatase family.</text>
</comment>
<organism evidence="4 5">
    <name type="scientific">Pleurostoma richardsiae</name>
    <dbReference type="NCBI Taxonomy" id="41990"/>
    <lineage>
        <taxon>Eukaryota</taxon>
        <taxon>Fungi</taxon>
        <taxon>Dikarya</taxon>
        <taxon>Ascomycota</taxon>
        <taxon>Pezizomycotina</taxon>
        <taxon>Sordariomycetes</taxon>
        <taxon>Sordariomycetidae</taxon>
        <taxon>Calosphaeriales</taxon>
        <taxon>Pleurostomataceae</taxon>
        <taxon>Pleurostoma</taxon>
    </lineage>
</organism>
<comment type="caution">
    <text evidence="4">The sequence shown here is derived from an EMBL/GenBank/DDBJ whole genome shotgun (WGS) entry which is preliminary data.</text>
</comment>
<dbReference type="InterPro" id="IPR050272">
    <property type="entry name" value="Isochorismatase-like_hydrls"/>
</dbReference>
<evidence type="ECO:0000313" key="5">
    <source>
        <dbReference type="Proteomes" id="UP001174694"/>
    </source>
</evidence>
<protein>
    <submittedName>
        <fullName evidence="4">Isochorismatase hydrolase</fullName>
    </submittedName>
</protein>
<keyword evidence="2 4" id="KW-0378">Hydrolase</keyword>
<dbReference type="PANTHER" id="PTHR43540:SF1">
    <property type="entry name" value="ISOCHORISMATASE HYDROLASE"/>
    <property type="match status" value="1"/>
</dbReference>
<reference evidence="4" key="1">
    <citation type="submission" date="2022-07" db="EMBL/GenBank/DDBJ databases">
        <title>Fungi with potential for degradation of polypropylene.</title>
        <authorList>
            <person name="Gostincar C."/>
        </authorList>
    </citation>
    <scope>NUCLEOTIDE SEQUENCE</scope>
    <source>
        <strain evidence="4">EXF-13308</strain>
    </source>
</reference>